<name>A0A026WVP0_OOCBI</name>
<keyword evidence="2" id="KW-1185">Reference proteome</keyword>
<protein>
    <submittedName>
        <fullName evidence="1">Uncharacterized protein</fullName>
    </submittedName>
</protein>
<proteinExistence type="predicted"/>
<dbReference type="AlphaFoldDB" id="A0A026WVP0"/>
<reference evidence="1 2" key="1">
    <citation type="journal article" date="2014" name="Curr. Biol.">
        <title>The genome of the clonal raider ant Cerapachys biroi.</title>
        <authorList>
            <person name="Oxley P.R."/>
            <person name="Ji L."/>
            <person name="Fetter-Pruneda I."/>
            <person name="McKenzie S.K."/>
            <person name="Li C."/>
            <person name="Hu H."/>
            <person name="Zhang G."/>
            <person name="Kronauer D.J."/>
        </authorList>
    </citation>
    <scope>NUCLEOTIDE SEQUENCE [LARGE SCALE GENOMIC DNA]</scope>
</reference>
<dbReference type="Proteomes" id="UP000053097">
    <property type="component" value="Unassembled WGS sequence"/>
</dbReference>
<dbReference type="OrthoDB" id="17212at2759"/>
<gene>
    <name evidence="1" type="ORF">X777_16305</name>
</gene>
<organism evidence="1 2">
    <name type="scientific">Ooceraea biroi</name>
    <name type="common">Clonal raider ant</name>
    <name type="synonym">Cerapachys biroi</name>
    <dbReference type="NCBI Taxonomy" id="2015173"/>
    <lineage>
        <taxon>Eukaryota</taxon>
        <taxon>Metazoa</taxon>
        <taxon>Ecdysozoa</taxon>
        <taxon>Arthropoda</taxon>
        <taxon>Hexapoda</taxon>
        <taxon>Insecta</taxon>
        <taxon>Pterygota</taxon>
        <taxon>Neoptera</taxon>
        <taxon>Endopterygota</taxon>
        <taxon>Hymenoptera</taxon>
        <taxon>Apocrita</taxon>
        <taxon>Aculeata</taxon>
        <taxon>Formicoidea</taxon>
        <taxon>Formicidae</taxon>
        <taxon>Dorylinae</taxon>
        <taxon>Ooceraea</taxon>
    </lineage>
</organism>
<dbReference type="EMBL" id="KK107092">
    <property type="protein sequence ID" value="EZA59731.1"/>
    <property type="molecule type" value="Genomic_DNA"/>
</dbReference>
<sequence length="76" mass="8939">MEEKCSKGIMEKEEPEDSENIIINEVDGLPNLHPNYEQLQLEFEREKHDNANIRSIDELVHDDTHIYIKWYQAAAA</sequence>
<accession>A0A026WVP0</accession>
<evidence type="ECO:0000313" key="2">
    <source>
        <dbReference type="Proteomes" id="UP000053097"/>
    </source>
</evidence>
<evidence type="ECO:0000313" key="1">
    <source>
        <dbReference type="EMBL" id="EZA59731.1"/>
    </source>
</evidence>
<dbReference type="STRING" id="2015173.A0A026WVP0"/>